<evidence type="ECO:0000256" key="1">
    <source>
        <dbReference type="SAM" id="Phobius"/>
    </source>
</evidence>
<feature type="transmembrane region" description="Helical" evidence="1">
    <location>
        <begin position="64"/>
        <end position="86"/>
    </location>
</feature>
<dbReference type="EMBL" id="AZEG01000028">
    <property type="protein sequence ID" value="KRL36453.1"/>
    <property type="molecule type" value="Genomic_DNA"/>
</dbReference>
<comment type="caution">
    <text evidence="2">The sequence shown here is derived from an EMBL/GenBank/DDBJ whole genome shotgun (WGS) entry which is preliminary data.</text>
</comment>
<feature type="transmembrane region" description="Helical" evidence="1">
    <location>
        <begin position="270"/>
        <end position="292"/>
    </location>
</feature>
<keyword evidence="3" id="KW-1185">Reference proteome</keyword>
<accession>A0A0R1Q2F9</accession>
<feature type="transmembrane region" description="Helical" evidence="1">
    <location>
        <begin position="436"/>
        <end position="455"/>
    </location>
</feature>
<name>A0A0R1Q2F9_9LACO</name>
<dbReference type="AlphaFoldDB" id="A0A0R1Q2F9"/>
<dbReference type="STRING" id="1423812.FD20_GL001260"/>
<keyword evidence="1" id="KW-1133">Transmembrane helix</keyword>
<feature type="transmembrane region" description="Helical" evidence="1">
    <location>
        <begin position="146"/>
        <end position="166"/>
    </location>
</feature>
<keyword evidence="1" id="KW-0812">Transmembrane</keyword>
<proteinExistence type="predicted"/>
<feature type="transmembrane region" description="Helical" evidence="1">
    <location>
        <begin position="33"/>
        <end position="52"/>
    </location>
</feature>
<feature type="transmembrane region" description="Helical" evidence="1">
    <location>
        <begin position="405"/>
        <end position="424"/>
    </location>
</feature>
<sequence length="650" mass="75319">MRKNLKLSIFPISLICCLTIGIISNLFSSNKFITSIVILLISMAIFIAVYQLAPYIDSFSKKRVMYLICSGLFFMLIVQILILIFLPDTVYHDPYRVLSQADQMVKDDSWNNTYFWRYPNNVPLTYLLSLWLRLMHLINLTTNTELHILNFFFLDGFIVLMLVTLYQLNKRKSIVIGGFTFLVMSPFAYTYYLQIFYSDLPSMLVLLIIFRSLLLWNQKSKKQKIISGGILSLMILIGELIRPNLIVLLPAIAIVSIFLVLGKILKKSKLIIPIIIIIISFSLSFPITKIIYSASKYHKDSAYELPLTSWVMMGLNQKTNGTYSGSDISHEIKRTSLIVRQKYDKKRIMTRIKKLGPFGVLKQWIIKLGVLLNVGSIQSWYNGGFREAPNWYQKNATFFETLTSISYQIATIVLWLFVITFLWNWIPNLSKKKDPIILLVIITILGYLAFHTLIWETEERYGQIILPLILFLFGALSGHTPRPMIVKSRSLLMLITLAFLNLLSSANLISTLYPKPQVVVAQRSQLSTQYHAKRLLIKKGSVISEKLVFNYKANKFYIEIPASSNFKVELINTKSKHRYRLRPNGTAYDYQGKIIRGEYYIILKDKQNESQQIEVVQTRNYKLSPYSLMFNHHTMRYASLIYKGIYDPKR</sequence>
<feature type="transmembrane region" description="Helical" evidence="1">
    <location>
        <begin position="247"/>
        <end position="265"/>
    </location>
</feature>
<gene>
    <name evidence="2" type="ORF">FD20_GL001260</name>
</gene>
<feature type="transmembrane region" description="Helical" evidence="1">
    <location>
        <begin position="7"/>
        <end position="27"/>
    </location>
</feature>
<feature type="transmembrane region" description="Helical" evidence="1">
    <location>
        <begin position="461"/>
        <end position="479"/>
    </location>
</feature>
<keyword evidence="1" id="KW-0472">Membrane</keyword>
<feature type="transmembrane region" description="Helical" evidence="1">
    <location>
        <begin position="195"/>
        <end position="213"/>
    </location>
</feature>
<reference evidence="2 3" key="1">
    <citation type="journal article" date="2015" name="Genome Announc.">
        <title>Expanding the biotechnology potential of lactobacilli through comparative genomics of 213 strains and associated genera.</title>
        <authorList>
            <person name="Sun Z."/>
            <person name="Harris H.M."/>
            <person name="McCann A."/>
            <person name="Guo C."/>
            <person name="Argimon S."/>
            <person name="Zhang W."/>
            <person name="Yang X."/>
            <person name="Jeffery I.B."/>
            <person name="Cooney J.C."/>
            <person name="Kagawa T.F."/>
            <person name="Liu W."/>
            <person name="Song Y."/>
            <person name="Salvetti E."/>
            <person name="Wrobel A."/>
            <person name="Rasinkangas P."/>
            <person name="Parkhill J."/>
            <person name="Rea M.C."/>
            <person name="O'Sullivan O."/>
            <person name="Ritari J."/>
            <person name="Douillard F.P."/>
            <person name="Paul Ross R."/>
            <person name="Yang R."/>
            <person name="Briner A.E."/>
            <person name="Felis G.E."/>
            <person name="de Vos W.M."/>
            <person name="Barrangou R."/>
            <person name="Klaenhammer T.R."/>
            <person name="Caufield P.W."/>
            <person name="Cui Y."/>
            <person name="Zhang H."/>
            <person name="O'Toole P.W."/>
        </authorList>
    </citation>
    <scope>NUCLEOTIDE SEQUENCE [LARGE SCALE GENOMIC DNA]</scope>
    <source>
        <strain evidence="2 3">DSM 19971</strain>
    </source>
</reference>
<evidence type="ECO:0000313" key="2">
    <source>
        <dbReference type="EMBL" id="KRL36453.1"/>
    </source>
</evidence>
<evidence type="ECO:0000313" key="3">
    <source>
        <dbReference type="Proteomes" id="UP000051155"/>
    </source>
</evidence>
<protein>
    <submittedName>
        <fullName evidence="2">Membrane protein</fullName>
    </submittedName>
</protein>
<dbReference type="PATRIC" id="fig|1423812.3.peg.1342"/>
<dbReference type="Proteomes" id="UP000051155">
    <property type="component" value="Unassembled WGS sequence"/>
</dbReference>
<feature type="transmembrane region" description="Helical" evidence="1">
    <location>
        <begin position="491"/>
        <end position="513"/>
    </location>
</feature>
<feature type="transmembrane region" description="Helical" evidence="1">
    <location>
        <begin position="173"/>
        <end position="189"/>
    </location>
</feature>
<organism evidence="2 3">
    <name type="scientific">Liquorilactobacillus uvarum DSM 19971</name>
    <dbReference type="NCBI Taxonomy" id="1423812"/>
    <lineage>
        <taxon>Bacteria</taxon>
        <taxon>Bacillati</taxon>
        <taxon>Bacillota</taxon>
        <taxon>Bacilli</taxon>
        <taxon>Lactobacillales</taxon>
        <taxon>Lactobacillaceae</taxon>
        <taxon>Liquorilactobacillus</taxon>
    </lineage>
</organism>